<sequence>MDAKQMLTDLKKEIKIFPCDLGYNPRLTDALKNHQESSTDYHYNERKNGFTSKKGRGGLVVRSRFWGRSVPGSIPDSTEYPSYLGPAAHYILRKGPNILPLLWCGSLEGCRSASSCDVLGIYPQFKITRSILK</sequence>
<comment type="caution">
    <text evidence="1">The sequence shown here is derived from an EMBL/GenBank/DDBJ whole genome shotgun (WGS) entry which is preliminary data.</text>
</comment>
<accession>A0A4Y2UUX9</accession>
<keyword evidence="2" id="KW-1185">Reference proteome</keyword>
<evidence type="ECO:0000313" key="1">
    <source>
        <dbReference type="EMBL" id="GBO16012.1"/>
    </source>
</evidence>
<dbReference type="Proteomes" id="UP000499080">
    <property type="component" value="Unassembled WGS sequence"/>
</dbReference>
<evidence type="ECO:0000313" key="2">
    <source>
        <dbReference type="Proteomes" id="UP000499080"/>
    </source>
</evidence>
<gene>
    <name evidence="1" type="ORF">AVEN_247371_1</name>
</gene>
<protein>
    <submittedName>
        <fullName evidence="1">Uncharacterized protein</fullName>
    </submittedName>
</protein>
<name>A0A4Y2UUX9_ARAVE</name>
<proteinExistence type="predicted"/>
<dbReference type="EMBL" id="BGPR01039958">
    <property type="protein sequence ID" value="GBO16012.1"/>
    <property type="molecule type" value="Genomic_DNA"/>
</dbReference>
<reference evidence="1 2" key="1">
    <citation type="journal article" date="2019" name="Sci. Rep.">
        <title>Orb-weaving spider Araneus ventricosus genome elucidates the spidroin gene catalogue.</title>
        <authorList>
            <person name="Kono N."/>
            <person name="Nakamura H."/>
            <person name="Ohtoshi R."/>
            <person name="Moran D.A.P."/>
            <person name="Shinohara A."/>
            <person name="Yoshida Y."/>
            <person name="Fujiwara M."/>
            <person name="Mori M."/>
            <person name="Tomita M."/>
            <person name="Arakawa K."/>
        </authorList>
    </citation>
    <scope>NUCLEOTIDE SEQUENCE [LARGE SCALE GENOMIC DNA]</scope>
</reference>
<dbReference type="AlphaFoldDB" id="A0A4Y2UUX9"/>
<organism evidence="1 2">
    <name type="scientific">Araneus ventricosus</name>
    <name type="common">Orbweaver spider</name>
    <name type="synonym">Epeira ventricosa</name>
    <dbReference type="NCBI Taxonomy" id="182803"/>
    <lineage>
        <taxon>Eukaryota</taxon>
        <taxon>Metazoa</taxon>
        <taxon>Ecdysozoa</taxon>
        <taxon>Arthropoda</taxon>
        <taxon>Chelicerata</taxon>
        <taxon>Arachnida</taxon>
        <taxon>Araneae</taxon>
        <taxon>Araneomorphae</taxon>
        <taxon>Entelegynae</taxon>
        <taxon>Araneoidea</taxon>
        <taxon>Araneidae</taxon>
        <taxon>Araneus</taxon>
    </lineage>
</organism>